<dbReference type="AlphaFoldDB" id="A0A1H8VL65"/>
<dbReference type="Proteomes" id="UP000198582">
    <property type="component" value="Unassembled WGS sequence"/>
</dbReference>
<dbReference type="PANTHER" id="PTHR46438">
    <property type="entry name" value="ALPHA/BETA-HYDROLASES SUPERFAMILY PROTEIN"/>
    <property type="match status" value="1"/>
</dbReference>
<dbReference type="PROSITE" id="PS51257">
    <property type="entry name" value="PROKAR_LIPOPROTEIN"/>
    <property type="match status" value="1"/>
</dbReference>
<evidence type="ECO:0000259" key="2">
    <source>
        <dbReference type="Pfam" id="PF00561"/>
    </source>
</evidence>
<feature type="domain" description="AB hydrolase-1" evidence="2">
    <location>
        <begin position="67"/>
        <end position="178"/>
    </location>
</feature>
<keyword evidence="1" id="KW-0732">Signal</keyword>
<dbReference type="SUPFAM" id="SSF53474">
    <property type="entry name" value="alpha/beta-Hydrolases"/>
    <property type="match status" value="1"/>
</dbReference>
<name>A0A1H8VL65_9PSEU</name>
<dbReference type="Gene3D" id="3.40.50.1820">
    <property type="entry name" value="alpha/beta hydrolase"/>
    <property type="match status" value="1"/>
</dbReference>
<feature type="chain" id="PRO_5038817160" evidence="1">
    <location>
        <begin position="23"/>
        <end position="294"/>
    </location>
</feature>
<dbReference type="OrthoDB" id="7185741at2"/>
<dbReference type="InterPro" id="IPR000073">
    <property type="entry name" value="AB_hydrolase_1"/>
</dbReference>
<gene>
    <name evidence="3" type="ORF">SAMN04489732_104131</name>
</gene>
<proteinExistence type="predicted"/>
<evidence type="ECO:0000313" key="3">
    <source>
        <dbReference type="EMBL" id="SEP16083.1"/>
    </source>
</evidence>
<reference evidence="3 4" key="1">
    <citation type="submission" date="2016-10" db="EMBL/GenBank/DDBJ databases">
        <authorList>
            <person name="de Groot N.N."/>
        </authorList>
    </citation>
    <scope>NUCLEOTIDE SEQUENCE [LARGE SCALE GENOMIC DNA]</scope>
    <source>
        <strain evidence="3 4">DSM 44993</strain>
    </source>
</reference>
<dbReference type="GO" id="GO:0003824">
    <property type="term" value="F:catalytic activity"/>
    <property type="evidence" value="ECO:0007669"/>
    <property type="project" value="UniProtKB-ARBA"/>
</dbReference>
<dbReference type="STRING" id="394193.SAMN04489732_104131"/>
<protein>
    <submittedName>
        <fullName evidence="3">Pimeloyl-ACP methyl ester carboxylesterase</fullName>
    </submittedName>
</protein>
<dbReference type="EMBL" id="FOEF01000004">
    <property type="protein sequence ID" value="SEP16083.1"/>
    <property type="molecule type" value="Genomic_DNA"/>
</dbReference>
<accession>A0A1H8VL65</accession>
<evidence type="ECO:0000313" key="4">
    <source>
        <dbReference type="Proteomes" id="UP000198582"/>
    </source>
</evidence>
<keyword evidence="4" id="KW-1185">Reference proteome</keyword>
<feature type="signal peptide" evidence="1">
    <location>
        <begin position="1"/>
        <end position="22"/>
    </location>
</feature>
<dbReference type="PANTHER" id="PTHR46438:SF11">
    <property type="entry name" value="LIPASE-RELATED"/>
    <property type="match status" value="1"/>
</dbReference>
<dbReference type="RefSeq" id="WP_091616616.1">
    <property type="nucleotide sequence ID" value="NZ_FOEF01000004.1"/>
</dbReference>
<evidence type="ECO:0000256" key="1">
    <source>
        <dbReference type="SAM" id="SignalP"/>
    </source>
</evidence>
<dbReference type="Pfam" id="PF00561">
    <property type="entry name" value="Abhydrolase_1"/>
    <property type="match status" value="1"/>
</dbReference>
<dbReference type="InterPro" id="IPR029058">
    <property type="entry name" value="AB_hydrolase_fold"/>
</dbReference>
<sequence>MTRYGRLSAVLALCLMAGAVLAGCDEASDAGPAAPSGVSAFNGVKKIEVDGKSVNVSCSGSQAAGKPVVVLVAGAGDGLKTFESLQQTLSAKNRVCSYDRLGEGDSAQPDGPQSFDSTGKVLTGVIGQLTGGAPVVLAGHSLGGLIVGRYAPAHQDRVKGVVLLDATSPAQSADLEKDIPASATGAAADLRDQTLAVLRGDSPEKLTTPDGDVASAGSIPAEVIQHGTAYLADSVPEYGPALERSWSDGQKKWLGLSSRSNLSIATKSGHYIYRDQPDLVVRAIERVTSEAAPV</sequence>
<organism evidence="3 4">
    <name type="scientific">Amycolatopsis saalfeldensis</name>
    <dbReference type="NCBI Taxonomy" id="394193"/>
    <lineage>
        <taxon>Bacteria</taxon>
        <taxon>Bacillati</taxon>
        <taxon>Actinomycetota</taxon>
        <taxon>Actinomycetes</taxon>
        <taxon>Pseudonocardiales</taxon>
        <taxon>Pseudonocardiaceae</taxon>
        <taxon>Amycolatopsis</taxon>
    </lineage>
</organism>